<dbReference type="Gene3D" id="3.30.360.10">
    <property type="entry name" value="Dihydrodipicolinate Reductase, domain 2"/>
    <property type="match status" value="1"/>
</dbReference>
<dbReference type="SMART" id="SM00846">
    <property type="entry name" value="Gp_dh_N"/>
    <property type="match status" value="1"/>
</dbReference>
<dbReference type="GO" id="GO:0051287">
    <property type="term" value="F:NAD binding"/>
    <property type="evidence" value="ECO:0007669"/>
    <property type="project" value="InterPro"/>
</dbReference>
<keyword evidence="9" id="KW-0547">Nucleotide-binding</keyword>
<keyword evidence="3" id="KW-0521">NADP</keyword>
<evidence type="ECO:0000256" key="1">
    <source>
        <dbReference type="ARBA" id="ARBA00007406"/>
    </source>
</evidence>
<feature type="binding site" evidence="9">
    <location>
        <position position="78"/>
    </location>
    <ligand>
        <name>NAD(+)</name>
        <dbReference type="ChEBI" id="CHEBI:57540"/>
    </ligand>
</feature>
<comment type="similarity">
    <text evidence="1 11">Belongs to the glyceraldehyde-3-phosphate dehydrogenase family.</text>
</comment>
<dbReference type="EC" id="1.2.1.59" evidence="2"/>
<feature type="binding site" evidence="9">
    <location>
        <position position="34"/>
    </location>
    <ligand>
        <name>NAD(+)</name>
        <dbReference type="ChEBI" id="CHEBI:57540"/>
    </ligand>
</feature>
<dbReference type="OrthoDB" id="30535at2157"/>
<keyword evidence="14" id="KW-1185">Reference proteome</keyword>
<organism evidence="13 14">
    <name type="scientific">Promethearchaeum syntrophicum</name>
    <dbReference type="NCBI Taxonomy" id="2594042"/>
    <lineage>
        <taxon>Archaea</taxon>
        <taxon>Promethearchaeati</taxon>
        <taxon>Promethearchaeota</taxon>
        <taxon>Promethearchaeia</taxon>
        <taxon>Promethearchaeales</taxon>
        <taxon>Promethearchaeaceae</taxon>
        <taxon>Promethearchaeum</taxon>
    </lineage>
</organism>
<dbReference type="CDD" id="cd05214">
    <property type="entry name" value="GAPDH_I_N"/>
    <property type="match status" value="1"/>
</dbReference>
<dbReference type="AlphaFoldDB" id="A0A5B9D9Z8"/>
<sequence length="333" mass="36422">MVKKIGINGFGRIGRLFFRLAWKNPELEIVAINDLTPPKVTAHLLKYDSVYRKFEGTIEAKEKSIVVDGKEIPVYAIRDPAEIPWENHGVEIVYESTGFFRKREGYSKHLKHEGVRLVFVSAPADKDISCTIVYGVNNEAYKKGEHDAVSGASCTTNCLAPVVKILNDKWGVEKGTMTTIHAYTNDQRILDFPHSKLRRARAAAVNLIPTTTGAAAAIGLVLPELAGKLDGIAVRAPVPDGSLVDLTVQLKNPATVEEINAAMKAASEGELKGILGYTEDPIVSSDIIGETHGSIFDAGMTRVLGDTWVKVLSWYDNEASFTNQSIKLIAEFL</sequence>
<feature type="binding site" evidence="9">
    <location>
        <position position="121"/>
    </location>
    <ligand>
        <name>NAD(+)</name>
        <dbReference type="ChEBI" id="CHEBI:57540"/>
    </ligand>
</feature>
<dbReference type="SUPFAM" id="SSF55347">
    <property type="entry name" value="Glyceraldehyde-3-phosphate dehydrogenase-like, C-terminal domain"/>
    <property type="match status" value="1"/>
</dbReference>
<evidence type="ECO:0000256" key="10">
    <source>
        <dbReference type="PIRSR" id="PIRSR000149-4"/>
    </source>
</evidence>
<feature type="binding site" evidence="8">
    <location>
        <begin position="153"/>
        <end position="155"/>
    </location>
    <ligand>
        <name>D-glyceraldehyde 3-phosphate</name>
        <dbReference type="ChEBI" id="CHEBI:59776"/>
    </ligand>
</feature>
<reference evidence="13 14" key="1">
    <citation type="journal article" date="2020" name="Nature">
        <title>Isolation of an archaeon at the prokaryote-eukaryote interface.</title>
        <authorList>
            <person name="Imachi H."/>
            <person name="Nobu M.K."/>
            <person name="Nakahara N."/>
            <person name="Morono Y."/>
            <person name="Ogawara M."/>
            <person name="Takaki Y."/>
            <person name="Takano Y."/>
            <person name="Uematsu K."/>
            <person name="Ikuta T."/>
            <person name="Ito M."/>
            <person name="Matsui Y."/>
            <person name="Miyazaki M."/>
            <person name="Murata K."/>
            <person name="Saito Y."/>
            <person name="Sakai S."/>
            <person name="Song C."/>
            <person name="Tasumi E."/>
            <person name="Yamanaka Y."/>
            <person name="Yamaguchi T."/>
            <person name="Kamagata Y."/>
            <person name="Tamaki H."/>
            <person name="Takai K."/>
        </authorList>
    </citation>
    <scope>NUCLEOTIDE SEQUENCE [LARGE SCALE GENOMIC DNA]</scope>
    <source>
        <strain evidence="13 14">MK-D1</strain>
    </source>
</reference>
<dbReference type="NCBIfam" id="TIGR01534">
    <property type="entry name" value="GAPDH-I"/>
    <property type="match status" value="1"/>
</dbReference>
<dbReference type="RefSeq" id="WP_147662974.1">
    <property type="nucleotide sequence ID" value="NZ_CP042905.2"/>
</dbReference>
<comment type="catalytic activity">
    <reaction evidence="5">
        <text>D-glyceraldehyde 3-phosphate + phosphate + NADP(+) = (2R)-3-phospho-glyceroyl phosphate + NADPH + H(+)</text>
        <dbReference type="Rhea" id="RHEA:10296"/>
        <dbReference type="ChEBI" id="CHEBI:15378"/>
        <dbReference type="ChEBI" id="CHEBI:43474"/>
        <dbReference type="ChEBI" id="CHEBI:57604"/>
        <dbReference type="ChEBI" id="CHEBI:57783"/>
        <dbReference type="ChEBI" id="CHEBI:58349"/>
        <dbReference type="ChEBI" id="CHEBI:59776"/>
        <dbReference type="EC" id="1.2.1.59"/>
    </reaction>
</comment>
<evidence type="ECO:0000313" key="13">
    <source>
        <dbReference type="EMBL" id="QEE16088.1"/>
    </source>
</evidence>
<feature type="binding site" evidence="8">
    <location>
        <position position="235"/>
    </location>
    <ligand>
        <name>D-glyceraldehyde 3-phosphate</name>
        <dbReference type="ChEBI" id="CHEBI:59776"/>
    </ligand>
</feature>
<dbReference type="InterPro" id="IPR006424">
    <property type="entry name" value="Glyceraldehyde-3-P_DH_1"/>
</dbReference>
<evidence type="ECO:0000256" key="7">
    <source>
        <dbReference type="PIRSR" id="PIRSR000149-1"/>
    </source>
</evidence>
<dbReference type="PIRSF" id="PIRSF000149">
    <property type="entry name" value="GAP_DH"/>
    <property type="match status" value="1"/>
</dbReference>
<keyword evidence="4" id="KW-0560">Oxidoreductase</keyword>
<dbReference type="PANTHER" id="PTHR43148">
    <property type="entry name" value="GLYCERALDEHYDE-3-PHOSPHATE DEHYDROGENASE 2"/>
    <property type="match status" value="1"/>
</dbReference>
<feature type="domain" description="Glyceraldehyde 3-phosphate dehydrogenase NAD(P) binding" evidence="12">
    <location>
        <begin position="3"/>
        <end position="154"/>
    </location>
</feature>
<dbReference type="PRINTS" id="PR00078">
    <property type="entry name" value="G3PDHDRGNASE"/>
</dbReference>
<gene>
    <name evidence="13" type="primary">gap</name>
    <name evidence="13" type="ORF">DSAG12_01916</name>
</gene>
<evidence type="ECO:0000313" key="14">
    <source>
        <dbReference type="Proteomes" id="UP000321408"/>
    </source>
</evidence>
<feature type="binding site" evidence="9">
    <location>
        <position position="317"/>
    </location>
    <ligand>
        <name>NAD(+)</name>
        <dbReference type="ChEBI" id="CHEBI:57540"/>
    </ligand>
</feature>
<dbReference type="SUPFAM" id="SSF51735">
    <property type="entry name" value="NAD(P)-binding Rossmann-fold domains"/>
    <property type="match status" value="1"/>
</dbReference>
<dbReference type="Gene3D" id="3.40.50.720">
    <property type="entry name" value="NAD(P)-binding Rossmann-like Domain"/>
    <property type="match status" value="1"/>
</dbReference>
<dbReference type="GO" id="GO:0050661">
    <property type="term" value="F:NADP binding"/>
    <property type="evidence" value="ECO:0007669"/>
    <property type="project" value="InterPro"/>
</dbReference>
<evidence type="ECO:0000256" key="8">
    <source>
        <dbReference type="PIRSR" id="PIRSR000149-2"/>
    </source>
</evidence>
<feature type="binding site" evidence="8">
    <location>
        <position position="184"/>
    </location>
    <ligand>
        <name>D-glyceraldehyde 3-phosphate</name>
        <dbReference type="ChEBI" id="CHEBI:59776"/>
    </ligand>
</feature>
<name>A0A5B9D9Z8_9ARCH</name>
<evidence type="ECO:0000256" key="11">
    <source>
        <dbReference type="RuleBase" id="RU000397"/>
    </source>
</evidence>
<dbReference type="Proteomes" id="UP000321408">
    <property type="component" value="Chromosome"/>
</dbReference>
<dbReference type="GO" id="GO:0043891">
    <property type="term" value="F:glyceraldehyde-3-phosphate dehydrogenase [NAD(P)+] (phosphorylating) activity"/>
    <property type="evidence" value="ECO:0007669"/>
    <property type="project" value="UniProtKB-EC"/>
</dbReference>
<feature type="binding site" evidence="9">
    <location>
        <begin position="12"/>
        <end position="13"/>
    </location>
    <ligand>
        <name>NAD(+)</name>
        <dbReference type="ChEBI" id="CHEBI:57540"/>
    </ligand>
</feature>
<evidence type="ECO:0000256" key="3">
    <source>
        <dbReference type="ARBA" id="ARBA00022857"/>
    </source>
</evidence>
<dbReference type="InterPro" id="IPR020829">
    <property type="entry name" value="GlycerAld_3-P_DH_cat"/>
</dbReference>
<protein>
    <recommendedName>
        <fullName evidence="2">glyceraldehyde-3-phosphate dehydrogenase (NAD(P)(+)) (phosphorylating)</fullName>
        <ecNumber evidence="2">1.2.1.59</ecNumber>
    </recommendedName>
</protein>
<evidence type="ECO:0000256" key="2">
    <source>
        <dbReference type="ARBA" id="ARBA00013024"/>
    </source>
</evidence>
<evidence type="ECO:0000256" key="6">
    <source>
        <dbReference type="ARBA" id="ARBA00048853"/>
    </source>
</evidence>
<feature type="site" description="Activates thiol group during catalysis" evidence="10">
    <location>
        <position position="181"/>
    </location>
</feature>
<dbReference type="FunFam" id="3.40.50.720:FF:000001">
    <property type="entry name" value="Glyceraldehyde-3-phosphate dehydrogenase"/>
    <property type="match status" value="1"/>
</dbReference>
<accession>A0A5B9D9Z8</accession>
<dbReference type="CDD" id="cd18126">
    <property type="entry name" value="GAPDH_I_C"/>
    <property type="match status" value="1"/>
</dbReference>
<dbReference type="GeneID" id="41329908"/>
<comment type="catalytic activity">
    <reaction evidence="6">
        <text>D-glyceraldehyde 3-phosphate + phosphate + NAD(+) = (2R)-3-phospho-glyceroyl phosphate + NADH + H(+)</text>
        <dbReference type="Rhea" id="RHEA:10300"/>
        <dbReference type="ChEBI" id="CHEBI:15378"/>
        <dbReference type="ChEBI" id="CHEBI:43474"/>
        <dbReference type="ChEBI" id="CHEBI:57540"/>
        <dbReference type="ChEBI" id="CHEBI:57604"/>
        <dbReference type="ChEBI" id="CHEBI:57945"/>
        <dbReference type="ChEBI" id="CHEBI:59776"/>
        <dbReference type="EC" id="1.2.1.59"/>
    </reaction>
</comment>
<dbReference type="InterPro" id="IPR020831">
    <property type="entry name" value="GlycerAld/Erythrose_P_DH"/>
</dbReference>
<feature type="active site" description="Nucleophile" evidence="7">
    <location>
        <position position="154"/>
    </location>
</feature>
<reference evidence="13 14" key="2">
    <citation type="journal article" date="2024" name="Int. J. Syst. Evol. Microbiol.">
        <title>Promethearchaeum syntrophicum gen. nov., sp. nov., an anaerobic, obligately syntrophic archaeon, the first isolate of the lineage 'Asgard' archaea, and proposal of the new archaeal phylum Promethearchaeota phyl. nov. and kingdom Promethearchaeati regn. nov.</title>
        <authorList>
            <person name="Imachi H."/>
            <person name="Nobu M.K."/>
            <person name="Kato S."/>
            <person name="Takaki Y."/>
            <person name="Miyazaki M."/>
            <person name="Miyata M."/>
            <person name="Ogawara M."/>
            <person name="Saito Y."/>
            <person name="Sakai S."/>
            <person name="Tahara Y.O."/>
            <person name="Takano Y."/>
            <person name="Tasumi E."/>
            <person name="Uematsu K."/>
            <person name="Yoshimura T."/>
            <person name="Itoh T."/>
            <person name="Ohkuma M."/>
            <person name="Takai K."/>
        </authorList>
    </citation>
    <scope>NUCLEOTIDE SEQUENCE [LARGE SCALE GENOMIC DNA]</scope>
    <source>
        <strain evidence="13 14">MK-D1</strain>
    </source>
</reference>
<dbReference type="Pfam" id="PF02800">
    <property type="entry name" value="Gp_dh_C"/>
    <property type="match status" value="1"/>
</dbReference>
<dbReference type="KEGG" id="psyt:DSAG12_01916"/>
<dbReference type="PROSITE" id="PS00071">
    <property type="entry name" value="GAPDH"/>
    <property type="match status" value="1"/>
</dbReference>
<dbReference type="EMBL" id="CP042905">
    <property type="protein sequence ID" value="QEE16088.1"/>
    <property type="molecule type" value="Genomic_DNA"/>
</dbReference>
<feature type="binding site" evidence="8">
    <location>
        <begin position="212"/>
        <end position="213"/>
    </location>
    <ligand>
        <name>D-glyceraldehyde 3-phosphate</name>
        <dbReference type="ChEBI" id="CHEBI:59776"/>
    </ligand>
</feature>
<keyword evidence="9" id="KW-0520">NAD</keyword>
<evidence type="ECO:0000256" key="5">
    <source>
        <dbReference type="ARBA" id="ARBA00048067"/>
    </source>
</evidence>
<dbReference type="InterPro" id="IPR020828">
    <property type="entry name" value="GlycerAld_3-P_DH_NAD(P)-bd"/>
</dbReference>
<dbReference type="InterPro" id="IPR036291">
    <property type="entry name" value="NAD(P)-bd_dom_sf"/>
</dbReference>
<evidence type="ECO:0000259" key="12">
    <source>
        <dbReference type="SMART" id="SM00846"/>
    </source>
</evidence>
<dbReference type="GO" id="GO:0006006">
    <property type="term" value="P:glucose metabolic process"/>
    <property type="evidence" value="ECO:0007669"/>
    <property type="project" value="InterPro"/>
</dbReference>
<dbReference type="InterPro" id="IPR020830">
    <property type="entry name" value="GlycerAld_3-P_DH_AS"/>
</dbReference>
<dbReference type="Pfam" id="PF00044">
    <property type="entry name" value="Gp_dh_N"/>
    <property type="match status" value="1"/>
</dbReference>
<evidence type="ECO:0000256" key="4">
    <source>
        <dbReference type="ARBA" id="ARBA00023002"/>
    </source>
</evidence>
<dbReference type="FunFam" id="3.30.360.10:FF:000002">
    <property type="entry name" value="Glyceraldehyde-3-phosphate dehydrogenase"/>
    <property type="match status" value="1"/>
</dbReference>
<evidence type="ECO:0000256" key="9">
    <source>
        <dbReference type="PIRSR" id="PIRSR000149-3"/>
    </source>
</evidence>
<proteinExistence type="inferred from homology"/>